<proteinExistence type="predicted"/>
<dbReference type="Proteomes" id="UP001049518">
    <property type="component" value="Chromosome"/>
</dbReference>
<keyword evidence="2" id="KW-0732">Signal</keyword>
<organism evidence="3 4">
    <name type="scientific">Actinomadura graeca</name>
    <dbReference type="NCBI Taxonomy" id="2750812"/>
    <lineage>
        <taxon>Bacteria</taxon>
        <taxon>Bacillati</taxon>
        <taxon>Actinomycetota</taxon>
        <taxon>Actinomycetes</taxon>
        <taxon>Streptosporangiales</taxon>
        <taxon>Thermomonosporaceae</taxon>
        <taxon>Actinomadura</taxon>
    </lineage>
</organism>
<accession>A0ABX8QNE2</accession>
<feature type="coiled-coil region" evidence="1">
    <location>
        <begin position="48"/>
        <end position="75"/>
    </location>
</feature>
<protein>
    <submittedName>
        <fullName evidence="3">Uncharacterized protein</fullName>
    </submittedName>
</protein>
<name>A0ABX8QNE2_9ACTN</name>
<sequence length="366" mass="40453">MRRNKGMVTAVAVAAGVPALMSGLAGTAGAATAGEPRAHIKKYTGPELMRARRHVDRLQRSETEAQAKVQEHLDDAARNGRLVDQKQLQITSVPDPFASGEKITVVWEGRSAPEEVLYSRKEHSSGSGYNTAMGIQLGGGDTSGLPEERVPGKSPAEGSAGYDAVFKHTDNTYLANNACSTGWFKPHYDSERDHKIVSCFEKYALRNTPVWYYNRWTLWTPAPTPFGIKAETVDMEVSARPWKGREANVKQLADWVPRAPKDKCDTKTEFTLSGGVPGISGSVTMPINTCENYWLNVSAGEGTQNRMTIDFDGKRTNQMYMDIAGKYDAKDKNVVIDLADRNYVQLSYCTLTLCRQETWEKADSGW</sequence>
<reference evidence="3" key="1">
    <citation type="submission" date="2020-07" db="EMBL/GenBank/DDBJ databases">
        <authorList>
            <person name="Tarantini F.S."/>
            <person name="Hong K.W."/>
            <person name="Chan K.G."/>
        </authorList>
    </citation>
    <scope>NUCLEOTIDE SEQUENCE</scope>
    <source>
        <strain evidence="3">32-07</strain>
    </source>
</reference>
<gene>
    <name evidence="3" type="ORF">AGRA3207_000989</name>
</gene>
<evidence type="ECO:0000313" key="3">
    <source>
        <dbReference type="EMBL" id="QXJ20300.1"/>
    </source>
</evidence>
<feature type="chain" id="PRO_5045973610" evidence="2">
    <location>
        <begin position="31"/>
        <end position="366"/>
    </location>
</feature>
<feature type="signal peptide" evidence="2">
    <location>
        <begin position="1"/>
        <end position="30"/>
    </location>
</feature>
<dbReference type="RefSeq" id="WP_231333362.1">
    <property type="nucleotide sequence ID" value="NZ_CP059572.1"/>
</dbReference>
<evidence type="ECO:0000313" key="4">
    <source>
        <dbReference type="Proteomes" id="UP001049518"/>
    </source>
</evidence>
<dbReference type="EMBL" id="CP059572">
    <property type="protein sequence ID" value="QXJ20300.1"/>
    <property type="molecule type" value="Genomic_DNA"/>
</dbReference>
<evidence type="ECO:0000256" key="2">
    <source>
        <dbReference type="SAM" id="SignalP"/>
    </source>
</evidence>
<evidence type="ECO:0000256" key="1">
    <source>
        <dbReference type="SAM" id="Coils"/>
    </source>
</evidence>
<keyword evidence="1" id="KW-0175">Coiled coil</keyword>
<keyword evidence="4" id="KW-1185">Reference proteome</keyword>